<evidence type="ECO:0000256" key="3">
    <source>
        <dbReference type="ARBA" id="ARBA00022598"/>
    </source>
</evidence>
<dbReference type="PRINTS" id="PR01039">
    <property type="entry name" value="TRNASYNTHTRP"/>
</dbReference>
<evidence type="ECO:0000256" key="9">
    <source>
        <dbReference type="RuleBase" id="RU363036"/>
    </source>
</evidence>
<evidence type="ECO:0000256" key="2">
    <source>
        <dbReference type="ARBA" id="ARBA00013161"/>
    </source>
</evidence>
<dbReference type="PANTHER" id="PTHR43766:SF1">
    <property type="entry name" value="TRYPTOPHAN--TRNA LIGASE, MITOCHONDRIAL"/>
    <property type="match status" value="1"/>
</dbReference>
<proteinExistence type="inferred from homology"/>
<dbReference type="InterPro" id="IPR014729">
    <property type="entry name" value="Rossmann-like_a/b/a_fold"/>
</dbReference>
<evidence type="ECO:0000256" key="4">
    <source>
        <dbReference type="ARBA" id="ARBA00022741"/>
    </source>
</evidence>
<comment type="caution">
    <text evidence="10">The sequence shown here is derived from an EMBL/GenBank/DDBJ whole genome shotgun (WGS) entry which is preliminary data.</text>
</comment>
<evidence type="ECO:0000256" key="7">
    <source>
        <dbReference type="ARBA" id="ARBA00023146"/>
    </source>
</evidence>
<dbReference type="InterPro" id="IPR002306">
    <property type="entry name" value="Trp-tRNA-ligase"/>
</dbReference>
<evidence type="ECO:0000256" key="5">
    <source>
        <dbReference type="ARBA" id="ARBA00022840"/>
    </source>
</evidence>
<dbReference type="Gene3D" id="3.40.50.620">
    <property type="entry name" value="HUPs"/>
    <property type="match status" value="1"/>
</dbReference>
<sequence length="336" mass="37502">MPGKAPIKIGTDIITGIRPTRALTLANYIGAVKPIIDIQNSSSDSIMVFVADLHGLTTHELAEIKSFVLEIVADYIALGLDPERVTIFVQSAITPQLAELTLELNRHISVAELLRIPTLKEKIKQGDPETASVALFLYPVLMAADILLQRSKKVPVGKDQLPHIEITRKLARKFNEKYTPIFPIPTYEIEEFPLILSLKGESKMSKTYPEQALFLTDTADELRRKIKGAETAEAGVLSDLVLSHFALVEGIITTDEDKNRLQDLSYKHQDGEKVMGVFKDFFADKVVEFVSNFQKERERILAKSGYLQGIVEAGNEKAKKNAEETLRMMRSAHNST</sequence>
<keyword evidence="5 9" id="KW-0067">ATP-binding</keyword>
<dbReference type="STRING" id="1802627.A3A70_00705"/>
<evidence type="ECO:0000313" key="10">
    <source>
        <dbReference type="EMBL" id="OGC59257.1"/>
    </source>
</evidence>
<dbReference type="Pfam" id="PF00579">
    <property type="entry name" value="tRNA-synt_1b"/>
    <property type="match status" value="1"/>
</dbReference>
<dbReference type="Proteomes" id="UP000178964">
    <property type="component" value="Unassembled WGS sequence"/>
</dbReference>
<keyword evidence="3 9" id="KW-0436">Ligase</keyword>
<dbReference type="EMBL" id="MEVK01000019">
    <property type="protein sequence ID" value="OGC59257.1"/>
    <property type="molecule type" value="Genomic_DNA"/>
</dbReference>
<dbReference type="GO" id="GO:0005737">
    <property type="term" value="C:cytoplasm"/>
    <property type="evidence" value="ECO:0007669"/>
    <property type="project" value="UniProtKB-UniRule"/>
</dbReference>
<comment type="similarity">
    <text evidence="1 9">Belongs to the class-I aminoacyl-tRNA synthetase family.</text>
</comment>
<name>A0A1F4VPY4_UNCKA</name>
<dbReference type="Gene3D" id="1.10.240.10">
    <property type="entry name" value="Tyrosyl-Transfer RNA Synthetase"/>
    <property type="match status" value="1"/>
</dbReference>
<dbReference type="GO" id="GO:0006436">
    <property type="term" value="P:tryptophanyl-tRNA aminoacylation"/>
    <property type="evidence" value="ECO:0007669"/>
    <property type="project" value="UniProtKB-UniRule"/>
</dbReference>
<dbReference type="InterPro" id="IPR050203">
    <property type="entry name" value="Trp-tRNA_synthetase"/>
</dbReference>
<evidence type="ECO:0000313" key="11">
    <source>
        <dbReference type="Proteomes" id="UP000178964"/>
    </source>
</evidence>
<protein>
    <recommendedName>
        <fullName evidence="2 8">Tryptophan--tRNA ligase</fullName>
        <ecNumber evidence="2 8">6.1.1.2</ecNumber>
    </recommendedName>
</protein>
<dbReference type="PANTHER" id="PTHR43766">
    <property type="entry name" value="TRYPTOPHAN--TRNA LIGASE, MITOCHONDRIAL"/>
    <property type="match status" value="1"/>
</dbReference>
<evidence type="ECO:0000256" key="1">
    <source>
        <dbReference type="ARBA" id="ARBA00005594"/>
    </source>
</evidence>
<dbReference type="InterPro" id="IPR002305">
    <property type="entry name" value="aa-tRNA-synth_Ic"/>
</dbReference>
<reference evidence="10 11" key="1">
    <citation type="journal article" date="2016" name="Nat. Commun.">
        <title>Thousands of microbial genomes shed light on interconnected biogeochemical processes in an aquifer system.</title>
        <authorList>
            <person name="Anantharaman K."/>
            <person name="Brown C.T."/>
            <person name="Hug L.A."/>
            <person name="Sharon I."/>
            <person name="Castelle C.J."/>
            <person name="Probst A.J."/>
            <person name="Thomas B.C."/>
            <person name="Singh A."/>
            <person name="Wilkins M.J."/>
            <person name="Karaoz U."/>
            <person name="Brodie E.L."/>
            <person name="Williams K.H."/>
            <person name="Hubbard S.S."/>
            <person name="Banfield J.F."/>
        </authorList>
    </citation>
    <scope>NUCLEOTIDE SEQUENCE [LARGE SCALE GENOMIC DNA]</scope>
</reference>
<dbReference type="GO" id="GO:0005524">
    <property type="term" value="F:ATP binding"/>
    <property type="evidence" value="ECO:0007669"/>
    <property type="project" value="UniProtKB-KW"/>
</dbReference>
<accession>A0A1F4VPY4</accession>
<dbReference type="AlphaFoldDB" id="A0A1F4VPY4"/>
<dbReference type="SUPFAM" id="SSF52374">
    <property type="entry name" value="Nucleotidylyl transferase"/>
    <property type="match status" value="1"/>
</dbReference>
<keyword evidence="7 9" id="KW-0030">Aminoacyl-tRNA synthetase</keyword>
<evidence type="ECO:0000256" key="6">
    <source>
        <dbReference type="ARBA" id="ARBA00022917"/>
    </source>
</evidence>
<gene>
    <name evidence="10" type="ORF">A3A70_00705</name>
</gene>
<dbReference type="NCBIfam" id="TIGR00233">
    <property type="entry name" value="trpS"/>
    <property type="match status" value="1"/>
</dbReference>
<keyword evidence="4 9" id="KW-0547">Nucleotide-binding</keyword>
<dbReference type="GO" id="GO:0004830">
    <property type="term" value="F:tryptophan-tRNA ligase activity"/>
    <property type="evidence" value="ECO:0007669"/>
    <property type="project" value="UniProtKB-UniRule"/>
</dbReference>
<evidence type="ECO:0000256" key="8">
    <source>
        <dbReference type="NCBIfam" id="TIGR00233"/>
    </source>
</evidence>
<organism evidence="10 11">
    <name type="scientific">candidate division WWE3 bacterium RIFCSPLOWO2_01_FULL_42_11</name>
    <dbReference type="NCBI Taxonomy" id="1802627"/>
    <lineage>
        <taxon>Bacteria</taxon>
        <taxon>Katanobacteria</taxon>
    </lineage>
</organism>
<dbReference type="EC" id="6.1.1.2" evidence="2 8"/>
<keyword evidence="6 9" id="KW-0648">Protein biosynthesis</keyword>